<protein>
    <submittedName>
        <fullName evidence="1">Uncharacterized protein</fullName>
    </submittedName>
</protein>
<name>A0A0A9C2B5_ARUDO</name>
<organism evidence="1">
    <name type="scientific">Arundo donax</name>
    <name type="common">Giant reed</name>
    <name type="synonym">Donax arundinaceus</name>
    <dbReference type="NCBI Taxonomy" id="35708"/>
    <lineage>
        <taxon>Eukaryota</taxon>
        <taxon>Viridiplantae</taxon>
        <taxon>Streptophyta</taxon>
        <taxon>Embryophyta</taxon>
        <taxon>Tracheophyta</taxon>
        <taxon>Spermatophyta</taxon>
        <taxon>Magnoliopsida</taxon>
        <taxon>Liliopsida</taxon>
        <taxon>Poales</taxon>
        <taxon>Poaceae</taxon>
        <taxon>PACMAD clade</taxon>
        <taxon>Arundinoideae</taxon>
        <taxon>Arundineae</taxon>
        <taxon>Arundo</taxon>
    </lineage>
</organism>
<reference evidence="1" key="2">
    <citation type="journal article" date="2015" name="Data Brief">
        <title>Shoot transcriptome of the giant reed, Arundo donax.</title>
        <authorList>
            <person name="Barrero R.A."/>
            <person name="Guerrero F.D."/>
            <person name="Moolhuijzen P."/>
            <person name="Goolsby J.A."/>
            <person name="Tidwell J."/>
            <person name="Bellgard S.E."/>
            <person name="Bellgard M.I."/>
        </authorList>
    </citation>
    <scope>NUCLEOTIDE SEQUENCE</scope>
    <source>
        <tissue evidence="1">Shoot tissue taken approximately 20 cm above the soil surface</tissue>
    </source>
</reference>
<reference evidence="1" key="1">
    <citation type="submission" date="2014-09" db="EMBL/GenBank/DDBJ databases">
        <authorList>
            <person name="Magalhaes I.L.F."/>
            <person name="Oliveira U."/>
            <person name="Santos F.R."/>
            <person name="Vidigal T.H.D.A."/>
            <person name="Brescovit A.D."/>
            <person name="Santos A.J."/>
        </authorList>
    </citation>
    <scope>NUCLEOTIDE SEQUENCE</scope>
    <source>
        <tissue evidence="1">Shoot tissue taken approximately 20 cm above the soil surface</tissue>
    </source>
</reference>
<sequence length="39" mass="4511">MATLSPFFSFPKYTLPKEPCPSLFPWQKFLVAFLSSLDE</sequence>
<accession>A0A0A9C2B5</accession>
<dbReference type="EMBL" id="GBRH01232238">
    <property type="protein sequence ID" value="JAD65657.1"/>
    <property type="molecule type" value="Transcribed_RNA"/>
</dbReference>
<evidence type="ECO:0000313" key="1">
    <source>
        <dbReference type="EMBL" id="JAD65657.1"/>
    </source>
</evidence>
<proteinExistence type="predicted"/>
<dbReference type="AlphaFoldDB" id="A0A0A9C2B5"/>